<evidence type="ECO:0000259" key="6">
    <source>
        <dbReference type="Pfam" id="PF22740"/>
    </source>
</evidence>
<evidence type="ECO:0000313" key="7">
    <source>
        <dbReference type="EMBL" id="GLS04800.1"/>
    </source>
</evidence>
<feature type="binding site" evidence="4">
    <location>
        <begin position="62"/>
        <end position="65"/>
    </location>
    <ligand>
        <name>GTP</name>
        <dbReference type="ChEBI" id="CHEBI:37565"/>
    </ligand>
</feature>
<dbReference type="NCBIfam" id="NF003828">
    <property type="entry name" value="PRK05416.1"/>
    <property type="match status" value="1"/>
</dbReference>
<evidence type="ECO:0000313" key="8">
    <source>
        <dbReference type="Proteomes" id="UP001156836"/>
    </source>
</evidence>
<keyword evidence="3 4" id="KW-0342">GTP-binding</keyword>
<dbReference type="HAMAP" id="MF_00636">
    <property type="entry name" value="RapZ_like"/>
    <property type="match status" value="1"/>
</dbReference>
<dbReference type="InterPro" id="IPR053931">
    <property type="entry name" value="RapZ_C"/>
</dbReference>
<proteinExistence type="inferred from homology"/>
<gene>
    <name evidence="7" type="ORF">GCM10007860_19480</name>
</gene>
<dbReference type="InterPro" id="IPR005337">
    <property type="entry name" value="RapZ-like"/>
</dbReference>
<evidence type="ECO:0000259" key="5">
    <source>
        <dbReference type="Pfam" id="PF03668"/>
    </source>
</evidence>
<evidence type="ECO:0000256" key="2">
    <source>
        <dbReference type="ARBA" id="ARBA00022840"/>
    </source>
</evidence>
<evidence type="ECO:0000256" key="1">
    <source>
        <dbReference type="ARBA" id="ARBA00022741"/>
    </source>
</evidence>
<keyword evidence="8" id="KW-1185">Reference proteome</keyword>
<comment type="caution">
    <text evidence="7">The sequence shown here is derived from an EMBL/GenBank/DDBJ whole genome shotgun (WGS) entry which is preliminary data.</text>
</comment>
<dbReference type="Pfam" id="PF22740">
    <property type="entry name" value="PapZ_C"/>
    <property type="match status" value="1"/>
</dbReference>
<feature type="domain" description="RapZ-like N-terminal" evidence="5">
    <location>
        <begin position="7"/>
        <end position="158"/>
    </location>
</feature>
<dbReference type="RefSeq" id="WP_018746680.1">
    <property type="nucleotide sequence ID" value="NZ_BAABUF010000002.1"/>
</dbReference>
<protein>
    <submittedName>
        <fullName evidence="7">Nucleotide-binding protein</fullName>
    </submittedName>
</protein>
<dbReference type="PANTHER" id="PTHR30448">
    <property type="entry name" value="RNASE ADAPTER PROTEIN RAPZ"/>
    <property type="match status" value="1"/>
</dbReference>
<dbReference type="Proteomes" id="UP001156836">
    <property type="component" value="Unassembled WGS sequence"/>
</dbReference>
<keyword evidence="2 4" id="KW-0067">ATP-binding</keyword>
<dbReference type="InterPro" id="IPR053930">
    <property type="entry name" value="RapZ-like_N"/>
</dbReference>
<evidence type="ECO:0000256" key="3">
    <source>
        <dbReference type="ARBA" id="ARBA00023134"/>
    </source>
</evidence>
<sequence>MTHKRQQVVLLSGLSGAGKSVALKALEDLGYFCIDNLPSPLLPQSVALLDEDGYPRVAIGIDVRSAHSFVSFPEHLDALFELNLDVRLLFLEAKTETLVKRFSETRRSHPLASGELTVFEAIALEREMLEYFSSLAHRIDTTDLSASQLRSWLRDFVALDRSRLTLIFESFGFKQGIPLDADFVFDARCLPNPHYDPELRPLTGRDQPVITFLEREEMVGKYLTHVLGFLERWLPEFERDHRSYVTVAIGCTGGQHRSVYLAEQLARHFAVNRQVLVRHRERPELATPPHR</sequence>
<dbReference type="EMBL" id="BSOZ01000026">
    <property type="protein sequence ID" value="GLS04800.1"/>
    <property type="molecule type" value="Genomic_DNA"/>
</dbReference>
<dbReference type="PIRSF" id="PIRSF005052">
    <property type="entry name" value="P-loopkin"/>
    <property type="match status" value="1"/>
</dbReference>
<organism evidence="7 8">
    <name type="scientific">Chitiniphilus shinanonensis</name>
    <dbReference type="NCBI Taxonomy" id="553088"/>
    <lineage>
        <taxon>Bacteria</taxon>
        <taxon>Pseudomonadati</taxon>
        <taxon>Pseudomonadota</taxon>
        <taxon>Betaproteobacteria</taxon>
        <taxon>Neisseriales</taxon>
        <taxon>Chitinibacteraceae</taxon>
        <taxon>Chitiniphilus</taxon>
    </lineage>
</organism>
<dbReference type="Gene3D" id="3.40.50.300">
    <property type="entry name" value="P-loop containing nucleotide triphosphate hydrolases"/>
    <property type="match status" value="1"/>
</dbReference>
<evidence type="ECO:0000256" key="4">
    <source>
        <dbReference type="HAMAP-Rule" id="MF_00636"/>
    </source>
</evidence>
<dbReference type="SUPFAM" id="SSF52540">
    <property type="entry name" value="P-loop containing nucleoside triphosphate hydrolases"/>
    <property type="match status" value="1"/>
</dbReference>
<feature type="domain" description="RapZ C-terminal" evidence="6">
    <location>
        <begin position="165"/>
        <end position="281"/>
    </location>
</feature>
<reference evidence="8" key="1">
    <citation type="journal article" date="2019" name="Int. J. Syst. Evol. Microbiol.">
        <title>The Global Catalogue of Microorganisms (GCM) 10K type strain sequencing project: providing services to taxonomists for standard genome sequencing and annotation.</title>
        <authorList>
            <consortium name="The Broad Institute Genomics Platform"/>
            <consortium name="The Broad Institute Genome Sequencing Center for Infectious Disease"/>
            <person name="Wu L."/>
            <person name="Ma J."/>
        </authorList>
    </citation>
    <scope>NUCLEOTIDE SEQUENCE [LARGE SCALE GENOMIC DNA]</scope>
    <source>
        <strain evidence="8">NBRC 104970</strain>
    </source>
</reference>
<dbReference type="InterPro" id="IPR027417">
    <property type="entry name" value="P-loop_NTPase"/>
</dbReference>
<keyword evidence="1 4" id="KW-0547">Nucleotide-binding</keyword>
<accession>A0ABQ6BS18</accession>
<name>A0ABQ6BS18_9NEIS</name>
<feature type="binding site" evidence="4">
    <location>
        <begin position="13"/>
        <end position="20"/>
    </location>
    <ligand>
        <name>ATP</name>
        <dbReference type="ChEBI" id="CHEBI:30616"/>
    </ligand>
</feature>
<dbReference type="Pfam" id="PF03668">
    <property type="entry name" value="RapZ-like_N"/>
    <property type="match status" value="1"/>
</dbReference>
<dbReference type="PANTHER" id="PTHR30448:SF0">
    <property type="entry name" value="RNASE ADAPTER PROTEIN RAPZ"/>
    <property type="match status" value="1"/>
</dbReference>